<dbReference type="InterPro" id="IPR000792">
    <property type="entry name" value="Tscrpt_reg_LuxR_C"/>
</dbReference>
<evidence type="ECO:0000256" key="3">
    <source>
        <dbReference type="SAM" id="MobiDB-lite"/>
    </source>
</evidence>
<dbReference type="CDD" id="cd06170">
    <property type="entry name" value="LuxR_C_like"/>
    <property type="match status" value="1"/>
</dbReference>
<evidence type="ECO:0000313" key="7">
    <source>
        <dbReference type="Proteomes" id="UP000005289"/>
    </source>
</evidence>
<dbReference type="SMART" id="SM00448">
    <property type="entry name" value="REC"/>
    <property type="match status" value="1"/>
</dbReference>
<feature type="modified residue" description="4-aspartylphosphate" evidence="2">
    <location>
        <position position="50"/>
    </location>
</feature>
<feature type="region of interest" description="Disordered" evidence="3">
    <location>
        <begin position="209"/>
        <end position="242"/>
    </location>
</feature>
<dbReference type="PRINTS" id="PR00038">
    <property type="entry name" value="HTHLUXR"/>
</dbReference>
<dbReference type="InterPro" id="IPR039420">
    <property type="entry name" value="WalR-like"/>
</dbReference>
<sequence length="242" mass="26049">MVVDDHPLFRRGARDLMETSGAFRIVGEAGSGSEGLDLALDLGPDLVLLDLRLPDMEGPAALRRMREAGVQARVAIVTVSDAPDDLAAALRAGADGYLLKSTAPDCLLAQLRRIAAGHTVLGDGLGESLAQAIRKDRRCEALDRAGLTDREKEILDQIALGLSNKEIARQLGIADSTVKVHVKHLLKKLNLHSRVEAALWCIQHGRHRDPAAARSGGGVPQRARTAEVLPSLTPGREVRRQR</sequence>
<dbReference type="Proteomes" id="UP000005289">
    <property type="component" value="Chromosome"/>
</dbReference>
<dbReference type="SUPFAM" id="SSF46894">
    <property type="entry name" value="C-terminal effector domain of the bipartite response regulators"/>
    <property type="match status" value="1"/>
</dbReference>
<dbReference type="KEGG" id="tti:THITH_16415"/>
<dbReference type="Pfam" id="PF00196">
    <property type="entry name" value="GerE"/>
    <property type="match status" value="1"/>
</dbReference>
<dbReference type="EMBL" id="CP007029">
    <property type="protein sequence ID" value="AHE99612.1"/>
    <property type="molecule type" value="Genomic_DNA"/>
</dbReference>
<dbReference type="PROSITE" id="PS50043">
    <property type="entry name" value="HTH_LUXR_2"/>
    <property type="match status" value="1"/>
</dbReference>
<accession>W0DQT1</accession>
<dbReference type="GO" id="GO:0003677">
    <property type="term" value="F:DNA binding"/>
    <property type="evidence" value="ECO:0007669"/>
    <property type="project" value="UniProtKB-KW"/>
</dbReference>
<keyword evidence="2" id="KW-0597">Phosphoprotein</keyword>
<evidence type="ECO:0000256" key="1">
    <source>
        <dbReference type="ARBA" id="ARBA00023125"/>
    </source>
</evidence>
<dbReference type="HOGENOM" id="CLU_000445_90_10_6"/>
<dbReference type="SUPFAM" id="SSF52172">
    <property type="entry name" value="CheY-like"/>
    <property type="match status" value="1"/>
</dbReference>
<dbReference type="InterPro" id="IPR011006">
    <property type="entry name" value="CheY-like_superfamily"/>
</dbReference>
<feature type="domain" description="HTH luxR-type" evidence="4">
    <location>
        <begin position="140"/>
        <end position="205"/>
    </location>
</feature>
<organism evidence="6 7">
    <name type="scientific">Thioalkalivibrio paradoxus ARh 1</name>
    <dbReference type="NCBI Taxonomy" id="713585"/>
    <lineage>
        <taxon>Bacteria</taxon>
        <taxon>Pseudomonadati</taxon>
        <taxon>Pseudomonadota</taxon>
        <taxon>Gammaproteobacteria</taxon>
        <taxon>Chromatiales</taxon>
        <taxon>Ectothiorhodospiraceae</taxon>
        <taxon>Thioalkalivibrio</taxon>
    </lineage>
</organism>
<dbReference type="Gene3D" id="3.40.50.2300">
    <property type="match status" value="1"/>
</dbReference>
<evidence type="ECO:0000259" key="5">
    <source>
        <dbReference type="PROSITE" id="PS50110"/>
    </source>
</evidence>
<dbReference type="PANTHER" id="PTHR43214:SF38">
    <property type="entry name" value="NITRATE_NITRITE RESPONSE REGULATOR PROTEIN NARL"/>
    <property type="match status" value="1"/>
</dbReference>
<dbReference type="PROSITE" id="PS50110">
    <property type="entry name" value="RESPONSE_REGULATORY"/>
    <property type="match status" value="1"/>
</dbReference>
<evidence type="ECO:0000313" key="6">
    <source>
        <dbReference type="EMBL" id="AHE99612.1"/>
    </source>
</evidence>
<feature type="domain" description="Response regulatory" evidence="5">
    <location>
        <begin position="1"/>
        <end position="115"/>
    </location>
</feature>
<dbReference type="AlphaFoldDB" id="W0DQT1"/>
<dbReference type="InterPro" id="IPR001789">
    <property type="entry name" value="Sig_transdc_resp-reg_receiver"/>
</dbReference>
<proteinExistence type="predicted"/>
<dbReference type="Pfam" id="PF00072">
    <property type="entry name" value="Response_reg"/>
    <property type="match status" value="1"/>
</dbReference>
<dbReference type="NCBIfam" id="NF007935">
    <property type="entry name" value="PRK10651.1"/>
    <property type="match status" value="1"/>
</dbReference>
<dbReference type="STRING" id="713585.THITH_16415"/>
<evidence type="ECO:0000259" key="4">
    <source>
        <dbReference type="PROSITE" id="PS50043"/>
    </source>
</evidence>
<dbReference type="SMART" id="SM00421">
    <property type="entry name" value="HTH_LUXR"/>
    <property type="match status" value="1"/>
</dbReference>
<evidence type="ECO:0000256" key="2">
    <source>
        <dbReference type="PROSITE-ProRule" id="PRU00169"/>
    </source>
</evidence>
<protein>
    <submittedName>
        <fullName evidence="6">Transcriptional regulator</fullName>
    </submittedName>
</protein>
<dbReference type="GO" id="GO:0006355">
    <property type="term" value="P:regulation of DNA-templated transcription"/>
    <property type="evidence" value="ECO:0007669"/>
    <property type="project" value="InterPro"/>
</dbReference>
<dbReference type="PANTHER" id="PTHR43214">
    <property type="entry name" value="TWO-COMPONENT RESPONSE REGULATOR"/>
    <property type="match status" value="1"/>
</dbReference>
<gene>
    <name evidence="6" type="ORF">THITH_16415</name>
</gene>
<name>W0DQT1_9GAMM</name>
<keyword evidence="7" id="KW-1185">Reference proteome</keyword>
<dbReference type="GO" id="GO:0000160">
    <property type="term" value="P:phosphorelay signal transduction system"/>
    <property type="evidence" value="ECO:0007669"/>
    <property type="project" value="InterPro"/>
</dbReference>
<dbReference type="InterPro" id="IPR016032">
    <property type="entry name" value="Sig_transdc_resp-reg_C-effctor"/>
</dbReference>
<keyword evidence="1" id="KW-0238">DNA-binding</keyword>
<dbReference type="PROSITE" id="PS00622">
    <property type="entry name" value="HTH_LUXR_1"/>
    <property type="match status" value="1"/>
</dbReference>
<reference evidence="6 7" key="1">
    <citation type="submission" date="2013-12" db="EMBL/GenBank/DDBJ databases">
        <authorList>
            <consortium name="DOE Joint Genome Institute"/>
            <person name="Muyzer G."/>
            <person name="Huntemann M."/>
            <person name="Han J."/>
            <person name="Chen A."/>
            <person name="Kyrpides N."/>
            <person name="Mavromatis K."/>
            <person name="Markowitz V."/>
            <person name="Palaniappan K."/>
            <person name="Ivanova N."/>
            <person name="Schaumberg A."/>
            <person name="Pati A."/>
            <person name="Liolios K."/>
            <person name="Nordberg H.P."/>
            <person name="Cantor M.N."/>
            <person name="Hua S.X."/>
            <person name="Woyke T."/>
        </authorList>
    </citation>
    <scope>NUCLEOTIDE SEQUENCE [LARGE SCALE GENOMIC DNA]</scope>
    <source>
        <strain evidence="6 7">ARh 1</strain>
    </source>
</reference>